<evidence type="ECO:0000313" key="3">
    <source>
        <dbReference type="Proteomes" id="UP000041254"/>
    </source>
</evidence>
<dbReference type="Proteomes" id="UP000041254">
    <property type="component" value="Unassembled WGS sequence"/>
</dbReference>
<organism evidence="2 3">
    <name type="scientific">Vitrella brassicaformis (strain CCMP3155)</name>
    <dbReference type="NCBI Taxonomy" id="1169540"/>
    <lineage>
        <taxon>Eukaryota</taxon>
        <taxon>Sar</taxon>
        <taxon>Alveolata</taxon>
        <taxon>Colpodellida</taxon>
        <taxon>Vitrellaceae</taxon>
        <taxon>Vitrella</taxon>
    </lineage>
</organism>
<reference evidence="2 3" key="1">
    <citation type="submission" date="2014-11" db="EMBL/GenBank/DDBJ databases">
        <authorList>
            <person name="Zhu J."/>
            <person name="Qi W."/>
            <person name="Song R."/>
        </authorList>
    </citation>
    <scope>NUCLEOTIDE SEQUENCE [LARGE SCALE GENOMIC DNA]</scope>
</reference>
<protein>
    <submittedName>
        <fullName evidence="2">Uncharacterized protein</fullName>
    </submittedName>
</protein>
<dbReference type="AlphaFoldDB" id="A0A0G4GPH2"/>
<name>A0A0G4GPH2_VITBC</name>
<feature type="compositionally biased region" description="Gly residues" evidence="1">
    <location>
        <begin position="176"/>
        <end position="188"/>
    </location>
</feature>
<accession>A0A0G4GPH2</accession>
<sequence length="201" mass="21728">EFPKLTTVVVPSDKANLSGFTKVAYVCRWSLPNLTTLTVTGGCRPHLSRSVTTITHFGNRHHTDVAYEDASRILESSTAEHINREKFRGETLGVYVGAWMNNTDKMESVEVTDMPVDVLKSALSISPDGGLPHLNRLTDTSGPDATDQTLRQLRALLHKKGAPLADLIAVRQMADGSGGDDGAEGEGSGQKRAYADRCHSP</sequence>
<keyword evidence="3" id="KW-1185">Reference proteome</keyword>
<dbReference type="EMBL" id="CDMY01000746">
    <property type="protein sequence ID" value="CEM32078.1"/>
    <property type="molecule type" value="Genomic_DNA"/>
</dbReference>
<evidence type="ECO:0000256" key="1">
    <source>
        <dbReference type="SAM" id="MobiDB-lite"/>
    </source>
</evidence>
<feature type="non-terminal residue" evidence="2">
    <location>
        <position position="1"/>
    </location>
</feature>
<dbReference type="VEuPathDB" id="CryptoDB:Vbra_22357"/>
<evidence type="ECO:0000313" key="2">
    <source>
        <dbReference type="EMBL" id="CEM32078.1"/>
    </source>
</evidence>
<proteinExistence type="predicted"/>
<feature type="region of interest" description="Disordered" evidence="1">
    <location>
        <begin position="176"/>
        <end position="201"/>
    </location>
</feature>
<dbReference type="InParanoid" id="A0A0G4GPH2"/>
<gene>
    <name evidence="2" type="ORF">Vbra_22357</name>
</gene>